<keyword evidence="2" id="KW-0963">Cytoplasm</keyword>
<dbReference type="GO" id="GO:0005737">
    <property type="term" value="C:cytoplasm"/>
    <property type="evidence" value="ECO:0007669"/>
    <property type="project" value="UniProtKB-SubCell"/>
</dbReference>
<evidence type="ECO:0000313" key="6">
    <source>
        <dbReference type="Proteomes" id="UP001151582"/>
    </source>
</evidence>
<protein>
    <recommendedName>
        <fullName evidence="7">Sepiapterin reductase</fullName>
    </recommendedName>
</protein>
<name>A0A9W8B2C1_9FUNG</name>
<sequence length="291" mass="32198">MSTLQQDRTDLCIIVGAGSGFGAVLAQTFIEQFICSRRKSSGLHLVLTGRVLADLTRTAEKCRNSCSVDGIQITLVDGAYWDDASRFDTIVARIFDHARQHSSQRYTQCTLINNAGTLGDLSRTIAQTDWQAQAQFMTANFASFAAMCTEFLRQFPLDSLEPVPEVNGQPREPQRVIVNISSLLAIQPASHWGSYSCAKAARDRFLEVIALEEDPALTKTLNYAPGPLDNAMQQRVRQGLGDATQRSLYTAMSEEGKLVTMESSATKVVKLVLQNRFTSGQHIDYFDVDDF</sequence>
<dbReference type="OrthoDB" id="153074at2759"/>
<dbReference type="InterPro" id="IPR002347">
    <property type="entry name" value="SDR_fam"/>
</dbReference>
<evidence type="ECO:0000256" key="2">
    <source>
        <dbReference type="ARBA" id="ARBA00022490"/>
    </source>
</evidence>
<evidence type="ECO:0000256" key="4">
    <source>
        <dbReference type="ARBA" id="ARBA00023002"/>
    </source>
</evidence>
<dbReference type="GO" id="GO:0004757">
    <property type="term" value="F:sepiapterin reductase (NADP+) activity"/>
    <property type="evidence" value="ECO:0007669"/>
    <property type="project" value="TreeGrafter"/>
</dbReference>
<dbReference type="PANTHER" id="PTHR44085:SF2">
    <property type="entry name" value="SEPIAPTERIN REDUCTASE"/>
    <property type="match status" value="1"/>
</dbReference>
<dbReference type="EMBL" id="JANBQB010000132">
    <property type="protein sequence ID" value="KAJ1981270.1"/>
    <property type="molecule type" value="Genomic_DNA"/>
</dbReference>
<reference evidence="5" key="1">
    <citation type="submission" date="2022-07" db="EMBL/GenBank/DDBJ databases">
        <title>Phylogenomic reconstructions and comparative analyses of Kickxellomycotina fungi.</title>
        <authorList>
            <person name="Reynolds N.K."/>
            <person name="Stajich J.E."/>
            <person name="Barry K."/>
            <person name="Grigoriev I.V."/>
            <person name="Crous P."/>
            <person name="Smith M.E."/>
        </authorList>
    </citation>
    <scope>NUCLEOTIDE SEQUENCE</scope>
    <source>
        <strain evidence="5">RSA 567</strain>
    </source>
</reference>
<comment type="subcellular location">
    <subcellularLocation>
        <location evidence="1">Cytoplasm</location>
    </subcellularLocation>
</comment>
<keyword evidence="3" id="KW-0521">NADP</keyword>
<evidence type="ECO:0000256" key="3">
    <source>
        <dbReference type="ARBA" id="ARBA00022857"/>
    </source>
</evidence>
<accession>A0A9W8B2C1</accession>
<dbReference type="InterPro" id="IPR051721">
    <property type="entry name" value="Biopterin_syn/organic_redct"/>
</dbReference>
<proteinExistence type="predicted"/>
<comment type="caution">
    <text evidence="5">The sequence shown here is derived from an EMBL/GenBank/DDBJ whole genome shotgun (WGS) entry which is preliminary data.</text>
</comment>
<organism evidence="5 6">
    <name type="scientific">Dimargaris verticillata</name>
    <dbReference type="NCBI Taxonomy" id="2761393"/>
    <lineage>
        <taxon>Eukaryota</taxon>
        <taxon>Fungi</taxon>
        <taxon>Fungi incertae sedis</taxon>
        <taxon>Zoopagomycota</taxon>
        <taxon>Kickxellomycotina</taxon>
        <taxon>Dimargaritomycetes</taxon>
        <taxon>Dimargaritales</taxon>
        <taxon>Dimargaritaceae</taxon>
        <taxon>Dimargaris</taxon>
    </lineage>
</organism>
<gene>
    <name evidence="5" type="ORF">H4R34_002147</name>
</gene>
<dbReference type="GO" id="GO:0006729">
    <property type="term" value="P:tetrahydrobiopterin biosynthetic process"/>
    <property type="evidence" value="ECO:0007669"/>
    <property type="project" value="TreeGrafter"/>
</dbReference>
<keyword evidence="4" id="KW-0560">Oxidoreductase</keyword>
<evidence type="ECO:0000256" key="1">
    <source>
        <dbReference type="ARBA" id="ARBA00004496"/>
    </source>
</evidence>
<dbReference type="SUPFAM" id="SSF51735">
    <property type="entry name" value="NAD(P)-binding Rossmann-fold domains"/>
    <property type="match status" value="1"/>
</dbReference>
<dbReference type="Pfam" id="PF00106">
    <property type="entry name" value="adh_short"/>
    <property type="match status" value="1"/>
</dbReference>
<dbReference type="AlphaFoldDB" id="A0A9W8B2C1"/>
<evidence type="ECO:0008006" key="7">
    <source>
        <dbReference type="Google" id="ProtNLM"/>
    </source>
</evidence>
<dbReference type="Proteomes" id="UP001151582">
    <property type="component" value="Unassembled WGS sequence"/>
</dbReference>
<evidence type="ECO:0000313" key="5">
    <source>
        <dbReference type="EMBL" id="KAJ1981270.1"/>
    </source>
</evidence>
<keyword evidence="6" id="KW-1185">Reference proteome</keyword>
<dbReference type="Gene3D" id="3.40.50.720">
    <property type="entry name" value="NAD(P)-binding Rossmann-like Domain"/>
    <property type="match status" value="1"/>
</dbReference>
<dbReference type="PANTHER" id="PTHR44085">
    <property type="entry name" value="SEPIAPTERIN REDUCTASE"/>
    <property type="match status" value="1"/>
</dbReference>
<dbReference type="InterPro" id="IPR036291">
    <property type="entry name" value="NAD(P)-bd_dom_sf"/>
</dbReference>